<sequence length="52" mass="6269">MATRELTKQAFRLYDNIRAQSYRASACSEDGVRLYFLGRKAFYRYKRRLKAE</sequence>
<dbReference type="Proteomes" id="UP000240010">
    <property type="component" value="Unassembled WGS sequence"/>
</dbReference>
<dbReference type="EMBL" id="PTIZ01000008">
    <property type="protein sequence ID" value="PPK74632.1"/>
    <property type="molecule type" value="Genomic_DNA"/>
</dbReference>
<dbReference type="AlphaFoldDB" id="A0A2S6HAV9"/>
<name>A0A2S6HAV9_9GAMM</name>
<comment type="caution">
    <text evidence="1">The sequence shown here is derived from an EMBL/GenBank/DDBJ whole genome shotgun (WGS) entry which is preliminary data.</text>
</comment>
<gene>
    <name evidence="1" type="ORF">B0F87_108106</name>
</gene>
<protein>
    <submittedName>
        <fullName evidence="1">Uncharacterized protein</fullName>
    </submittedName>
</protein>
<reference evidence="1 2" key="1">
    <citation type="submission" date="2018-02" db="EMBL/GenBank/DDBJ databases">
        <title>Subsurface microbial communities from deep shales in Ohio and West Virginia, USA.</title>
        <authorList>
            <person name="Wrighton K."/>
        </authorList>
    </citation>
    <scope>NUCLEOTIDE SEQUENCE [LARGE SCALE GENOMIC DNA]</scope>
    <source>
        <strain evidence="1 2">OWC-DMM</strain>
    </source>
</reference>
<proteinExistence type="predicted"/>
<organism evidence="1 2">
    <name type="scientific">Methylobacter tundripaludum</name>
    <dbReference type="NCBI Taxonomy" id="173365"/>
    <lineage>
        <taxon>Bacteria</taxon>
        <taxon>Pseudomonadati</taxon>
        <taxon>Pseudomonadota</taxon>
        <taxon>Gammaproteobacteria</taxon>
        <taxon>Methylococcales</taxon>
        <taxon>Methylococcaceae</taxon>
        <taxon>Methylobacter</taxon>
    </lineage>
</organism>
<evidence type="ECO:0000313" key="2">
    <source>
        <dbReference type="Proteomes" id="UP000240010"/>
    </source>
</evidence>
<evidence type="ECO:0000313" key="1">
    <source>
        <dbReference type="EMBL" id="PPK74632.1"/>
    </source>
</evidence>
<accession>A0A2S6HAV9</accession>